<gene>
    <name evidence="2" type="ORF">CK503_14765</name>
</gene>
<sequence length="176" mass="19661">MGESDPQVLAMWAAILGASAGILSAIVSFFAIYFSRLSSKEQMKTDFKIAEMSFNANVISTNRQNWINQLRSLVSEFIGLGVFIGAALNNPHETNAQEVTEKTERLHTLKGQINLMLNPNEPKSEELSDLVEKFYGSAINNDNPVSSLNLNSIKESIIETLQKILKEEWERVKKGE</sequence>
<name>A0A2A2G7X1_9BACT</name>
<evidence type="ECO:0000313" key="3">
    <source>
        <dbReference type="Proteomes" id="UP000218831"/>
    </source>
</evidence>
<dbReference type="OrthoDB" id="2972930at2"/>
<keyword evidence="1" id="KW-1133">Transmembrane helix</keyword>
<dbReference type="EMBL" id="NSKE01000012">
    <property type="protein sequence ID" value="PAU92945.1"/>
    <property type="molecule type" value="Genomic_DNA"/>
</dbReference>
<reference evidence="2 3" key="1">
    <citation type="submission" date="2017-08" db="EMBL/GenBank/DDBJ databases">
        <title>Aliifodinibius alkalisoli sp. nov., isolated from saline alkaline soil.</title>
        <authorList>
            <person name="Liu D."/>
            <person name="Zhang G."/>
        </authorList>
    </citation>
    <scope>NUCLEOTIDE SEQUENCE [LARGE SCALE GENOMIC DNA]</scope>
    <source>
        <strain evidence="2 3">WN023</strain>
    </source>
</reference>
<accession>A0A2A2G7X1</accession>
<dbReference type="RefSeq" id="WP_095607601.1">
    <property type="nucleotide sequence ID" value="NZ_NSKE01000012.1"/>
</dbReference>
<evidence type="ECO:0000256" key="1">
    <source>
        <dbReference type="SAM" id="Phobius"/>
    </source>
</evidence>
<keyword evidence="1" id="KW-0812">Transmembrane</keyword>
<feature type="transmembrane region" description="Helical" evidence="1">
    <location>
        <begin position="12"/>
        <end position="34"/>
    </location>
</feature>
<proteinExistence type="predicted"/>
<dbReference type="AlphaFoldDB" id="A0A2A2G7X1"/>
<organism evidence="2 3">
    <name type="scientific">Fodinibius salipaludis</name>
    <dbReference type="NCBI Taxonomy" id="2032627"/>
    <lineage>
        <taxon>Bacteria</taxon>
        <taxon>Pseudomonadati</taxon>
        <taxon>Balneolota</taxon>
        <taxon>Balneolia</taxon>
        <taxon>Balneolales</taxon>
        <taxon>Balneolaceae</taxon>
        <taxon>Fodinibius</taxon>
    </lineage>
</organism>
<keyword evidence="1" id="KW-0472">Membrane</keyword>
<keyword evidence="3" id="KW-1185">Reference proteome</keyword>
<dbReference type="Proteomes" id="UP000218831">
    <property type="component" value="Unassembled WGS sequence"/>
</dbReference>
<comment type="caution">
    <text evidence="2">The sequence shown here is derived from an EMBL/GenBank/DDBJ whole genome shotgun (WGS) entry which is preliminary data.</text>
</comment>
<evidence type="ECO:0000313" key="2">
    <source>
        <dbReference type="EMBL" id="PAU92945.1"/>
    </source>
</evidence>
<protein>
    <submittedName>
        <fullName evidence="2">Uncharacterized protein</fullName>
    </submittedName>
</protein>